<proteinExistence type="inferred from homology"/>
<dbReference type="PANTHER" id="PTHR43567">
    <property type="entry name" value="FLAVOREDOXIN-RELATED-RELATED"/>
    <property type="match status" value="1"/>
</dbReference>
<dbReference type="InterPro" id="IPR052174">
    <property type="entry name" value="Flavoredoxin"/>
</dbReference>
<name>A0A1G6AFQ7_9STRE</name>
<evidence type="ECO:0000313" key="6">
    <source>
        <dbReference type="Proteomes" id="UP000182508"/>
    </source>
</evidence>
<dbReference type="RefSeq" id="WP_074485091.1">
    <property type="nucleotide sequence ID" value="NZ_FMXP01000004.1"/>
</dbReference>
<dbReference type="PANTHER" id="PTHR43567:SF1">
    <property type="entry name" value="FLAVOREDOXIN"/>
    <property type="match status" value="1"/>
</dbReference>
<dbReference type="GO" id="GO:0010181">
    <property type="term" value="F:FMN binding"/>
    <property type="evidence" value="ECO:0007669"/>
    <property type="project" value="InterPro"/>
</dbReference>
<organism evidence="5 6">
    <name type="scientific">Streptococcus henryi</name>
    <dbReference type="NCBI Taxonomy" id="439219"/>
    <lineage>
        <taxon>Bacteria</taxon>
        <taxon>Bacillati</taxon>
        <taxon>Bacillota</taxon>
        <taxon>Bacilli</taxon>
        <taxon>Lactobacillales</taxon>
        <taxon>Streptococcaceae</taxon>
        <taxon>Streptococcus</taxon>
    </lineage>
</organism>
<dbReference type="STRING" id="439219.SAMN02910293_00359"/>
<feature type="domain" description="Flavin reductase like" evidence="4">
    <location>
        <begin position="14"/>
        <end position="148"/>
    </location>
</feature>
<evidence type="ECO:0000256" key="2">
    <source>
        <dbReference type="ARBA" id="ARBA00022630"/>
    </source>
</evidence>
<dbReference type="GO" id="GO:0016646">
    <property type="term" value="F:oxidoreductase activity, acting on the CH-NH group of donors, NAD or NADP as acceptor"/>
    <property type="evidence" value="ECO:0007669"/>
    <property type="project" value="UniProtKB-ARBA"/>
</dbReference>
<keyword evidence="6" id="KW-1185">Reference proteome</keyword>
<comment type="cofactor">
    <cofactor evidence="1">
        <name>FMN</name>
        <dbReference type="ChEBI" id="CHEBI:58210"/>
    </cofactor>
</comment>
<evidence type="ECO:0000256" key="3">
    <source>
        <dbReference type="ARBA" id="ARBA00038054"/>
    </source>
</evidence>
<dbReference type="Pfam" id="PF01613">
    <property type="entry name" value="Flavin_Reduct"/>
    <property type="match status" value="1"/>
</dbReference>
<sequence length="190" mass="20813">MLKDLGARAFGYGVPMPIFMVATYNDDGSVNVMNLHETSRTNAGNLALFIGPYGKTIGNVERRKTFSIALVHPEMMGAADLFGSVSGKRMPDKFEKAGLTAYKSRHTGAPIIEGSRLVIECELIEMVRQGSFATVHARVVNVAADGSVLDERGRVDMTKVNPIFFDSFSNGYFQMGEQVGEAWKEGRKLL</sequence>
<dbReference type="AlphaFoldDB" id="A0A1G6AFQ7"/>
<dbReference type="Gene3D" id="2.30.110.10">
    <property type="entry name" value="Electron Transport, Fmn-binding Protein, Chain A"/>
    <property type="match status" value="1"/>
</dbReference>
<protein>
    <submittedName>
        <fullName evidence="5">NADH-FMN oxidoreductase RutF, flavin reductase (DIM6/NTAB) family</fullName>
    </submittedName>
</protein>
<evidence type="ECO:0000259" key="4">
    <source>
        <dbReference type="Pfam" id="PF01613"/>
    </source>
</evidence>
<dbReference type="Proteomes" id="UP000182508">
    <property type="component" value="Unassembled WGS sequence"/>
</dbReference>
<dbReference type="InterPro" id="IPR012349">
    <property type="entry name" value="Split_barrel_FMN-bd"/>
</dbReference>
<keyword evidence="2" id="KW-0285">Flavoprotein</keyword>
<evidence type="ECO:0000256" key="1">
    <source>
        <dbReference type="ARBA" id="ARBA00001917"/>
    </source>
</evidence>
<accession>A0A1G6AFQ7</accession>
<dbReference type="InterPro" id="IPR002563">
    <property type="entry name" value="Flavin_Rdtase-like_dom"/>
</dbReference>
<reference evidence="5 6" key="1">
    <citation type="submission" date="2016-10" db="EMBL/GenBank/DDBJ databases">
        <authorList>
            <person name="de Groot N.N."/>
        </authorList>
    </citation>
    <scope>NUCLEOTIDE SEQUENCE [LARGE SCALE GENOMIC DNA]</scope>
    <source>
        <strain evidence="5 6">A-4</strain>
    </source>
</reference>
<dbReference type="SUPFAM" id="SSF50475">
    <property type="entry name" value="FMN-binding split barrel"/>
    <property type="match status" value="1"/>
</dbReference>
<dbReference type="EMBL" id="FMXP01000004">
    <property type="protein sequence ID" value="SDB07262.1"/>
    <property type="molecule type" value="Genomic_DNA"/>
</dbReference>
<gene>
    <name evidence="5" type="ORF">SAMN02910293_00359</name>
</gene>
<evidence type="ECO:0000313" key="5">
    <source>
        <dbReference type="EMBL" id="SDB07262.1"/>
    </source>
</evidence>
<comment type="similarity">
    <text evidence="3">Belongs to the flavoredoxin family.</text>
</comment>